<dbReference type="InterPro" id="IPR020479">
    <property type="entry name" value="HD_metazoa"/>
</dbReference>
<dbReference type="SUPFAM" id="SSF46689">
    <property type="entry name" value="Homeodomain-like"/>
    <property type="match status" value="1"/>
</dbReference>
<dbReference type="InterPro" id="IPR009057">
    <property type="entry name" value="Homeodomain-like_sf"/>
</dbReference>
<feature type="compositionally biased region" description="Gly residues" evidence="7">
    <location>
        <begin position="101"/>
        <end position="119"/>
    </location>
</feature>
<evidence type="ECO:0000256" key="7">
    <source>
        <dbReference type="SAM" id="MobiDB-lite"/>
    </source>
</evidence>
<dbReference type="GeneID" id="103110516"/>
<dbReference type="Gene3D" id="1.10.10.60">
    <property type="entry name" value="Homeodomain-like"/>
    <property type="match status" value="1"/>
</dbReference>
<evidence type="ECO:0000259" key="8">
    <source>
        <dbReference type="PROSITE" id="PS50071"/>
    </source>
</evidence>
<dbReference type="SMART" id="SM00389">
    <property type="entry name" value="HOX"/>
    <property type="match status" value="1"/>
</dbReference>
<keyword evidence="2 5" id="KW-0238">DNA-binding</keyword>
<dbReference type="InterPro" id="IPR017970">
    <property type="entry name" value="Homeobox_CS"/>
</dbReference>
<evidence type="ECO:0000256" key="5">
    <source>
        <dbReference type="PROSITE-ProRule" id="PRU00108"/>
    </source>
</evidence>
<protein>
    <submittedName>
        <fullName evidence="10">NK1 transcription factor-related protein 2</fullName>
    </submittedName>
</protein>
<proteinExistence type="predicted"/>
<evidence type="ECO:0000256" key="2">
    <source>
        <dbReference type="ARBA" id="ARBA00023125"/>
    </source>
</evidence>
<keyword evidence="9" id="KW-1185">Reference proteome</keyword>
<dbReference type="PROSITE" id="PS50071">
    <property type="entry name" value="HOMEOBOX_2"/>
    <property type="match status" value="1"/>
</dbReference>
<dbReference type="CDD" id="cd00086">
    <property type="entry name" value="homeodomain"/>
    <property type="match status" value="1"/>
</dbReference>
<name>A0ABM3VRH4_ERIEU</name>
<evidence type="ECO:0000313" key="9">
    <source>
        <dbReference type="Proteomes" id="UP001652624"/>
    </source>
</evidence>
<dbReference type="InterPro" id="IPR001356">
    <property type="entry name" value="HD"/>
</dbReference>
<evidence type="ECO:0000256" key="6">
    <source>
        <dbReference type="RuleBase" id="RU000682"/>
    </source>
</evidence>
<dbReference type="PRINTS" id="PR00024">
    <property type="entry name" value="HOMEOBOX"/>
</dbReference>
<dbReference type="PANTHER" id="PTHR24340:SF17">
    <property type="entry name" value="NK1 TRANSCRIPTION FACTOR-RELATED PROTEIN 2"/>
    <property type="match status" value="1"/>
</dbReference>
<dbReference type="PROSITE" id="PS00027">
    <property type="entry name" value="HOMEOBOX_1"/>
    <property type="match status" value="1"/>
</dbReference>
<dbReference type="Pfam" id="PF00046">
    <property type="entry name" value="Homeodomain"/>
    <property type="match status" value="1"/>
</dbReference>
<organism evidence="9 10">
    <name type="scientific">Erinaceus europaeus</name>
    <name type="common">Western European hedgehog</name>
    <dbReference type="NCBI Taxonomy" id="9365"/>
    <lineage>
        <taxon>Eukaryota</taxon>
        <taxon>Metazoa</taxon>
        <taxon>Chordata</taxon>
        <taxon>Craniata</taxon>
        <taxon>Vertebrata</taxon>
        <taxon>Euteleostomi</taxon>
        <taxon>Mammalia</taxon>
        <taxon>Eutheria</taxon>
        <taxon>Laurasiatheria</taxon>
        <taxon>Eulipotyphla</taxon>
        <taxon>Erinaceidae</taxon>
        <taxon>Erinaceinae</taxon>
        <taxon>Erinaceus</taxon>
    </lineage>
</organism>
<keyword evidence="3 5" id="KW-0371">Homeobox</keyword>
<accession>A0ABM3VRH4</accession>
<keyword evidence="4 5" id="KW-0539">Nucleus</keyword>
<dbReference type="Proteomes" id="UP001652624">
    <property type="component" value="Chromosome 14"/>
</dbReference>
<sequence>MLAWPDGGATAAPSPRRLSFSVRDILDPHKFTRAPRPAPRTARPGPAEQLAALESKFRASRYLSVCERLNLALALSLTETQVKIWFQNRRTKWKKQNPGAADGGAQAGGGAAQPGGAAAGGSPAQPGPPGAPGPLPFQTFPPFPAASVLFPASAPFPLPAAAGGPFTPFLGASYLPPFYAPRL</sequence>
<gene>
    <name evidence="10" type="primary">NKX1-2</name>
</gene>
<feature type="DNA-binding region" description="Homeobox" evidence="5">
    <location>
        <begin position="50"/>
        <end position="97"/>
    </location>
</feature>
<feature type="compositionally biased region" description="Pro residues" evidence="7">
    <location>
        <begin position="125"/>
        <end position="137"/>
    </location>
</feature>
<dbReference type="InterPro" id="IPR050394">
    <property type="entry name" value="Homeobox_NK-like"/>
</dbReference>
<dbReference type="PANTHER" id="PTHR24340">
    <property type="entry name" value="HOMEOBOX PROTEIN NKX"/>
    <property type="match status" value="1"/>
</dbReference>
<feature type="region of interest" description="Disordered" evidence="7">
    <location>
        <begin position="92"/>
        <end position="137"/>
    </location>
</feature>
<evidence type="ECO:0000313" key="10">
    <source>
        <dbReference type="RefSeq" id="XP_060026929.1"/>
    </source>
</evidence>
<feature type="domain" description="Homeobox" evidence="8">
    <location>
        <begin position="48"/>
        <end position="96"/>
    </location>
</feature>
<reference evidence="10" key="1">
    <citation type="submission" date="2025-08" db="UniProtKB">
        <authorList>
            <consortium name="RefSeq"/>
        </authorList>
    </citation>
    <scope>IDENTIFICATION</scope>
</reference>
<comment type="subcellular location">
    <subcellularLocation>
        <location evidence="1 5 6">Nucleus</location>
    </subcellularLocation>
</comment>
<evidence type="ECO:0000256" key="3">
    <source>
        <dbReference type="ARBA" id="ARBA00023155"/>
    </source>
</evidence>
<evidence type="ECO:0000256" key="4">
    <source>
        <dbReference type="ARBA" id="ARBA00023242"/>
    </source>
</evidence>
<evidence type="ECO:0000256" key="1">
    <source>
        <dbReference type="ARBA" id="ARBA00004123"/>
    </source>
</evidence>
<dbReference type="RefSeq" id="XP_060026929.1">
    <property type="nucleotide sequence ID" value="XM_060170946.1"/>
</dbReference>